<dbReference type="Proteomes" id="UP001153269">
    <property type="component" value="Unassembled WGS sequence"/>
</dbReference>
<organism evidence="2 3">
    <name type="scientific">Pleuronectes platessa</name>
    <name type="common">European plaice</name>
    <dbReference type="NCBI Taxonomy" id="8262"/>
    <lineage>
        <taxon>Eukaryota</taxon>
        <taxon>Metazoa</taxon>
        <taxon>Chordata</taxon>
        <taxon>Craniata</taxon>
        <taxon>Vertebrata</taxon>
        <taxon>Euteleostomi</taxon>
        <taxon>Actinopterygii</taxon>
        <taxon>Neopterygii</taxon>
        <taxon>Teleostei</taxon>
        <taxon>Neoteleostei</taxon>
        <taxon>Acanthomorphata</taxon>
        <taxon>Carangaria</taxon>
        <taxon>Pleuronectiformes</taxon>
        <taxon>Pleuronectoidei</taxon>
        <taxon>Pleuronectidae</taxon>
        <taxon>Pleuronectes</taxon>
    </lineage>
</organism>
<reference evidence="2" key="1">
    <citation type="submission" date="2020-03" db="EMBL/GenBank/DDBJ databases">
        <authorList>
            <person name="Weist P."/>
        </authorList>
    </citation>
    <scope>NUCLEOTIDE SEQUENCE</scope>
</reference>
<feature type="compositionally biased region" description="Polar residues" evidence="1">
    <location>
        <begin position="23"/>
        <end position="36"/>
    </location>
</feature>
<dbReference type="AlphaFoldDB" id="A0A9N7YMY6"/>
<comment type="caution">
    <text evidence="2">The sequence shown here is derived from an EMBL/GenBank/DDBJ whole genome shotgun (WGS) entry which is preliminary data.</text>
</comment>
<accession>A0A9N7YMY6</accession>
<name>A0A9N7YMY6_PLEPL</name>
<sequence>EGFTDTGGFKLDGVTRSGPRPVNSRTTPSSPRNTAGQRWFRSKESRAIETQVKLYDMVPHKKKAPQYTHTSSVRGYLGGVYAVALWVLCEVHCMKVVGQWTMQHLRLWERPGTGPFTK</sequence>
<evidence type="ECO:0000256" key="1">
    <source>
        <dbReference type="SAM" id="MobiDB-lite"/>
    </source>
</evidence>
<feature type="non-terminal residue" evidence="2">
    <location>
        <position position="1"/>
    </location>
</feature>
<proteinExistence type="predicted"/>
<feature type="region of interest" description="Disordered" evidence="1">
    <location>
        <begin position="1"/>
        <end position="42"/>
    </location>
</feature>
<protein>
    <submittedName>
        <fullName evidence="2">Uncharacterized protein</fullName>
    </submittedName>
</protein>
<dbReference type="EMBL" id="CADEAL010001315">
    <property type="protein sequence ID" value="CAB1431191.1"/>
    <property type="molecule type" value="Genomic_DNA"/>
</dbReference>
<evidence type="ECO:0000313" key="3">
    <source>
        <dbReference type="Proteomes" id="UP001153269"/>
    </source>
</evidence>
<gene>
    <name evidence="2" type="ORF">PLEPLA_LOCUS19190</name>
</gene>
<evidence type="ECO:0000313" key="2">
    <source>
        <dbReference type="EMBL" id="CAB1431191.1"/>
    </source>
</evidence>
<keyword evidence="3" id="KW-1185">Reference proteome</keyword>